<dbReference type="Gene3D" id="3.90.79.10">
    <property type="entry name" value="Nucleoside Triphosphate Pyrophosphohydrolase"/>
    <property type="match status" value="1"/>
</dbReference>
<dbReference type="Gene3D" id="3.90.79.20">
    <property type="match status" value="1"/>
</dbReference>
<dbReference type="CDD" id="cd03429">
    <property type="entry name" value="NUDIX_NADH_pyrophosphatase_Nudt13"/>
    <property type="match status" value="1"/>
</dbReference>
<evidence type="ECO:0000256" key="8">
    <source>
        <dbReference type="ARBA" id="ARBA00023027"/>
    </source>
</evidence>
<evidence type="ECO:0000313" key="12">
    <source>
        <dbReference type="Proteomes" id="UP000234881"/>
    </source>
</evidence>
<keyword evidence="5" id="KW-0479">Metal-binding</keyword>
<accession>A0A2N5XMR1</accession>
<dbReference type="InterPro" id="IPR050241">
    <property type="entry name" value="NAD-cap_RNA_hydrolase_NudC"/>
</dbReference>
<gene>
    <name evidence="11" type="ORF">C0081_17020</name>
</gene>
<dbReference type="EMBL" id="PKUQ01000042">
    <property type="protein sequence ID" value="PLW75809.1"/>
    <property type="molecule type" value="Genomic_DNA"/>
</dbReference>
<keyword evidence="8" id="KW-0520">NAD</keyword>
<evidence type="ECO:0000313" key="11">
    <source>
        <dbReference type="EMBL" id="PLW75809.1"/>
    </source>
</evidence>
<dbReference type="InterPro" id="IPR015376">
    <property type="entry name" value="Znr_NADH_PPase"/>
</dbReference>
<dbReference type="OrthoDB" id="9791656at2"/>
<dbReference type="GO" id="GO:0019677">
    <property type="term" value="P:NAD+ catabolic process"/>
    <property type="evidence" value="ECO:0007669"/>
    <property type="project" value="TreeGrafter"/>
</dbReference>
<dbReference type="InterPro" id="IPR015797">
    <property type="entry name" value="NUDIX_hydrolase-like_dom_sf"/>
</dbReference>
<evidence type="ECO:0000256" key="9">
    <source>
        <dbReference type="ARBA" id="ARBA00023679"/>
    </source>
</evidence>
<comment type="similarity">
    <text evidence="3">Belongs to the Nudix hydrolase family. NudC subfamily.</text>
</comment>
<dbReference type="GO" id="GO:0035529">
    <property type="term" value="F:NADH pyrophosphatase activity"/>
    <property type="evidence" value="ECO:0007669"/>
    <property type="project" value="TreeGrafter"/>
</dbReference>
<evidence type="ECO:0000259" key="10">
    <source>
        <dbReference type="PROSITE" id="PS51462"/>
    </source>
</evidence>
<sequence>MDIFSGSDVFAETRTLPSFDKLGYAHNRLDRDTEHRDENSLGTMVQQTQARYYLLHDDNVLLRIKDGQQTALFCLERAQKLGADMDRVILLGTDPEEDNAPRLAVPLTDQAIEALATNEEYVVEGIRAVGLKDLLPPDQLGAIAQARSLLTWHVNHQFCSKCGASTVVALAGARRDCPSCSAVHFPRTDPVVIMLAIHRDESGVERCLLGHHARFDTPMYSTLAGFMEHGETLEAAVRREILEESCIKIGAVRYLTSQPWPFPSSLMLGCFAEALSSNIQIDETELTEARWFTRQEVREMMARPAGDELPHIPGRFSIAAWLIRFWVDAG</sequence>
<evidence type="ECO:0000256" key="3">
    <source>
        <dbReference type="ARBA" id="ARBA00009595"/>
    </source>
</evidence>
<dbReference type="NCBIfam" id="NF001299">
    <property type="entry name" value="PRK00241.1"/>
    <property type="match status" value="1"/>
</dbReference>
<dbReference type="GO" id="GO:0006742">
    <property type="term" value="P:NADP+ catabolic process"/>
    <property type="evidence" value="ECO:0007669"/>
    <property type="project" value="TreeGrafter"/>
</dbReference>
<dbReference type="EC" id="3.6.1.22" evidence="4"/>
<comment type="cofactor">
    <cofactor evidence="1">
        <name>Mg(2+)</name>
        <dbReference type="ChEBI" id="CHEBI:18420"/>
    </cofactor>
</comment>
<evidence type="ECO:0000256" key="1">
    <source>
        <dbReference type="ARBA" id="ARBA00001946"/>
    </source>
</evidence>
<evidence type="ECO:0000256" key="6">
    <source>
        <dbReference type="ARBA" id="ARBA00022801"/>
    </source>
</evidence>
<dbReference type="Proteomes" id="UP000234881">
    <property type="component" value="Unassembled WGS sequence"/>
</dbReference>
<keyword evidence="7" id="KW-0460">Magnesium</keyword>
<evidence type="ECO:0000256" key="4">
    <source>
        <dbReference type="ARBA" id="ARBA00012381"/>
    </source>
</evidence>
<dbReference type="PROSITE" id="PS51462">
    <property type="entry name" value="NUDIX"/>
    <property type="match status" value="1"/>
</dbReference>
<organism evidence="11 12">
    <name type="scientific">Cohaesibacter celericrescens</name>
    <dbReference type="NCBI Taxonomy" id="2067669"/>
    <lineage>
        <taxon>Bacteria</taxon>
        <taxon>Pseudomonadati</taxon>
        <taxon>Pseudomonadota</taxon>
        <taxon>Alphaproteobacteria</taxon>
        <taxon>Hyphomicrobiales</taxon>
        <taxon>Cohaesibacteraceae</taxon>
    </lineage>
</organism>
<evidence type="ECO:0000256" key="2">
    <source>
        <dbReference type="ARBA" id="ARBA00001947"/>
    </source>
</evidence>
<evidence type="ECO:0000256" key="7">
    <source>
        <dbReference type="ARBA" id="ARBA00022842"/>
    </source>
</evidence>
<dbReference type="PANTHER" id="PTHR42904">
    <property type="entry name" value="NUDIX HYDROLASE, NUDC SUBFAMILY"/>
    <property type="match status" value="1"/>
</dbReference>
<reference evidence="11 12" key="1">
    <citation type="submission" date="2018-01" db="EMBL/GenBank/DDBJ databases">
        <title>The draft genome sequence of Cohaesibacter sp. H1304.</title>
        <authorList>
            <person name="Wang N.-N."/>
            <person name="Du Z.-J."/>
        </authorList>
    </citation>
    <scope>NUCLEOTIDE SEQUENCE [LARGE SCALE GENOMIC DNA]</scope>
    <source>
        <strain evidence="11 12">H1304</strain>
    </source>
</reference>
<feature type="domain" description="Nudix hydrolase" evidence="10">
    <location>
        <begin position="186"/>
        <end position="316"/>
    </location>
</feature>
<proteinExistence type="inferred from homology"/>
<comment type="caution">
    <text evidence="11">The sequence shown here is derived from an EMBL/GenBank/DDBJ whole genome shotgun (WGS) entry which is preliminary data.</text>
</comment>
<dbReference type="InterPro" id="IPR015375">
    <property type="entry name" value="NADH_PPase-like_N"/>
</dbReference>
<dbReference type="GO" id="GO:0046872">
    <property type="term" value="F:metal ion binding"/>
    <property type="evidence" value="ECO:0007669"/>
    <property type="project" value="UniProtKB-KW"/>
</dbReference>
<dbReference type="Pfam" id="PF09297">
    <property type="entry name" value="Zn_ribbon_NUD"/>
    <property type="match status" value="1"/>
</dbReference>
<comment type="cofactor">
    <cofactor evidence="2">
        <name>Zn(2+)</name>
        <dbReference type="ChEBI" id="CHEBI:29105"/>
    </cofactor>
</comment>
<name>A0A2N5XMR1_9HYPH</name>
<evidence type="ECO:0000256" key="5">
    <source>
        <dbReference type="ARBA" id="ARBA00022723"/>
    </source>
</evidence>
<dbReference type="AlphaFoldDB" id="A0A2N5XMR1"/>
<dbReference type="InterPro" id="IPR049734">
    <property type="entry name" value="NudC-like_C"/>
</dbReference>
<keyword evidence="6" id="KW-0378">Hydrolase</keyword>
<keyword evidence="12" id="KW-1185">Reference proteome</keyword>
<dbReference type="PANTHER" id="PTHR42904:SF6">
    <property type="entry name" value="NAD-CAPPED RNA HYDROLASE NUDT12"/>
    <property type="match status" value="1"/>
</dbReference>
<dbReference type="InterPro" id="IPR000086">
    <property type="entry name" value="NUDIX_hydrolase_dom"/>
</dbReference>
<comment type="catalytic activity">
    <reaction evidence="9">
        <text>a 5'-end NAD(+)-phospho-ribonucleoside in mRNA + H2O = a 5'-end phospho-adenosine-phospho-ribonucleoside in mRNA + beta-nicotinamide D-ribonucleotide + 2 H(+)</text>
        <dbReference type="Rhea" id="RHEA:60876"/>
        <dbReference type="Rhea" id="RHEA-COMP:15698"/>
        <dbReference type="Rhea" id="RHEA-COMP:15719"/>
        <dbReference type="ChEBI" id="CHEBI:14649"/>
        <dbReference type="ChEBI" id="CHEBI:15377"/>
        <dbReference type="ChEBI" id="CHEBI:15378"/>
        <dbReference type="ChEBI" id="CHEBI:144029"/>
        <dbReference type="ChEBI" id="CHEBI:144051"/>
    </reaction>
    <physiologicalReaction direction="left-to-right" evidence="9">
        <dbReference type="Rhea" id="RHEA:60877"/>
    </physiologicalReaction>
</comment>
<dbReference type="Pfam" id="PF09296">
    <property type="entry name" value="NUDIX-like"/>
    <property type="match status" value="1"/>
</dbReference>
<dbReference type="GO" id="GO:0005829">
    <property type="term" value="C:cytosol"/>
    <property type="evidence" value="ECO:0007669"/>
    <property type="project" value="TreeGrafter"/>
</dbReference>
<dbReference type="SUPFAM" id="SSF55811">
    <property type="entry name" value="Nudix"/>
    <property type="match status" value="1"/>
</dbReference>
<dbReference type="RefSeq" id="WP_101535050.1">
    <property type="nucleotide sequence ID" value="NZ_PKUQ01000042.1"/>
</dbReference>
<protein>
    <recommendedName>
        <fullName evidence="4">NAD(+) diphosphatase</fullName>
        <ecNumber evidence="4">3.6.1.22</ecNumber>
    </recommendedName>
</protein>
<dbReference type="Pfam" id="PF00293">
    <property type="entry name" value="NUDIX"/>
    <property type="match status" value="1"/>
</dbReference>